<protein>
    <submittedName>
        <fullName evidence="1">Uncharacterized protein</fullName>
    </submittedName>
</protein>
<accession>A0A1F5DEF6</accession>
<evidence type="ECO:0000313" key="2">
    <source>
        <dbReference type="Proteomes" id="UP000178758"/>
    </source>
</evidence>
<gene>
    <name evidence="1" type="ORF">A3J78_02450</name>
</gene>
<sequence length="213" mass="23732">MAKLTVINLSEALKVKPKKVIRFLRSELGSRVNKGDLVASKKNLIGKSKKILSSVDGILEKLEESTGKLIIKEFEAQKESLKTAFKTVKNQISGLMGFGKAQGMLYFLPYPLSLKLVKKDLKNKIIVCPKFTSKGVFYKAEAMGVIGFILEKIKPNWFEEVKKTSLNLGTKIPLLVMGKKFASLKGMDNKKILCDGDNKVIIISKDETDFKTT</sequence>
<organism evidence="1 2">
    <name type="scientific">Candidatus Beckwithbacteria bacterium RBG_13_35_6</name>
    <dbReference type="NCBI Taxonomy" id="1797456"/>
    <lineage>
        <taxon>Bacteria</taxon>
        <taxon>Candidatus Beckwithiibacteriota</taxon>
    </lineage>
</organism>
<comment type="caution">
    <text evidence="1">The sequence shown here is derived from an EMBL/GenBank/DDBJ whole genome shotgun (WGS) entry which is preliminary data.</text>
</comment>
<dbReference type="EMBL" id="MEZJ01000037">
    <property type="protein sequence ID" value="OGD53430.1"/>
    <property type="molecule type" value="Genomic_DNA"/>
</dbReference>
<proteinExistence type="predicted"/>
<dbReference type="Proteomes" id="UP000178758">
    <property type="component" value="Unassembled WGS sequence"/>
</dbReference>
<evidence type="ECO:0000313" key="1">
    <source>
        <dbReference type="EMBL" id="OGD53430.1"/>
    </source>
</evidence>
<dbReference type="AlphaFoldDB" id="A0A1F5DEF6"/>
<name>A0A1F5DEF6_9BACT</name>
<reference evidence="1 2" key="1">
    <citation type="journal article" date="2016" name="Nat. Commun.">
        <title>Thousands of microbial genomes shed light on interconnected biogeochemical processes in an aquifer system.</title>
        <authorList>
            <person name="Anantharaman K."/>
            <person name="Brown C.T."/>
            <person name="Hug L.A."/>
            <person name="Sharon I."/>
            <person name="Castelle C.J."/>
            <person name="Probst A.J."/>
            <person name="Thomas B.C."/>
            <person name="Singh A."/>
            <person name="Wilkins M.J."/>
            <person name="Karaoz U."/>
            <person name="Brodie E.L."/>
            <person name="Williams K.H."/>
            <person name="Hubbard S.S."/>
            <person name="Banfield J.F."/>
        </authorList>
    </citation>
    <scope>NUCLEOTIDE SEQUENCE [LARGE SCALE GENOMIC DNA]</scope>
</reference>